<gene>
    <name evidence="2" type="ORF">HED64_09460</name>
</gene>
<evidence type="ECO:0000313" key="2">
    <source>
        <dbReference type="EMBL" id="NKG20930.1"/>
    </source>
</evidence>
<name>A0ABX1G5Y8_9MICC</name>
<evidence type="ECO:0000313" key="3">
    <source>
        <dbReference type="Proteomes" id="UP000746595"/>
    </source>
</evidence>
<keyword evidence="3" id="KW-1185">Reference proteome</keyword>
<reference evidence="2 3" key="1">
    <citation type="submission" date="2020-04" db="EMBL/GenBank/DDBJ databases">
        <title>Paeniglutamicibacter sp. ANT13_2, a novel actinomycete isolated from sediment in Antarctica.</title>
        <authorList>
            <person name="Sakdapetsiri C."/>
            <person name="Pinyakong O."/>
        </authorList>
    </citation>
    <scope>NUCLEOTIDE SEQUENCE [LARGE SCALE GENOMIC DNA]</scope>
    <source>
        <strain evidence="2 3">ANT13_2</strain>
    </source>
</reference>
<feature type="region of interest" description="Disordered" evidence="1">
    <location>
        <begin position="1"/>
        <end position="25"/>
    </location>
</feature>
<comment type="caution">
    <text evidence="2">The sequence shown here is derived from an EMBL/GenBank/DDBJ whole genome shotgun (WGS) entry which is preliminary data.</text>
</comment>
<organism evidence="2 3">
    <name type="scientific">Paeniglutamicibacter terrestris</name>
    <dbReference type="NCBI Taxonomy" id="2723403"/>
    <lineage>
        <taxon>Bacteria</taxon>
        <taxon>Bacillati</taxon>
        <taxon>Actinomycetota</taxon>
        <taxon>Actinomycetes</taxon>
        <taxon>Micrococcales</taxon>
        <taxon>Micrococcaceae</taxon>
        <taxon>Paeniglutamicibacter</taxon>
    </lineage>
</organism>
<dbReference type="Proteomes" id="UP000746595">
    <property type="component" value="Unassembled WGS sequence"/>
</dbReference>
<sequence length="88" mass="9338">MNPTCIVWPNRKEPRGSSLSSAEHHGWCAGKPIGGDAAQPLGDHGADPEEPAMHVLIMSFGTRGDIEPYAAFSGARARSRNDVTLSVP</sequence>
<dbReference type="EMBL" id="JAAWVT010000003">
    <property type="protein sequence ID" value="NKG20930.1"/>
    <property type="molecule type" value="Genomic_DNA"/>
</dbReference>
<protein>
    <recommendedName>
        <fullName evidence="4">Glycosyltransferase family 28 N-terminal domain-containing protein</fullName>
    </recommendedName>
</protein>
<dbReference type="RefSeq" id="WP_132363831.1">
    <property type="nucleotide sequence ID" value="NZ_JAAWVT010000003.1"/>
</dbReference>
<evidence type="ECO:0000256" key="1">
    <source>
        <dbReference type="SAM" id="MobiDB-lite"/>
    </source>
</evidence>
<accession>A0ABX1G5Y8</accession>
<proteinExistence type="predicted"/>
<evidence type="ECO:0008006" key="4">
    <source>
        <dbReference type="Google" id="ProtNLM"/>
    </source>
</evidence>